<evidence type="ECO:0000313" key="3">
    <source>
        <dbReference type="EMBL" id="TMQ51388.1"/>
    </source>
</evidence>
<evidence type="ECO:0000256" key="1">
    <source>
        <dbReference type="ARBA" id="ARBA00022801"/>
    </source>
</evidence>
<keyword evidence="1" id="KW-0378">Hydrolase</keyword>
<protein>
    <recommendedName>
        <fullName evidence="2">MurNAc-LAA domain-containing protein</fullName>
    </recommendedName>
</protein>
<dbReference type="SUPFAM" id="SSF53187">
    <property type="entry name" value="Zn-dependent exopeptidases"/>
    <property type="match status" value="1"/>
</dbReference>
<name>A0A538SJ46_UNCEI</name>
<dbReference type="PANTHER" id="PTHR30404:SF0">
    <property type="entry name" value="N-ACETYLMURAMOYL-L-ALANINE AMIDASE AMIC"/>
    <property type="match status" value="1"/>
</dbReference>
<dbReference type="PANTHER" id="PTHR30404">
    <property type="entry name" value="N-ACETYLMURAMOYL-L-ALANINE AMIDASE"/>
    <property type="match status" value="1"/>
</dbReference>
<dbReference type="GO" id="GO:0009253">
    <property type="term" value="P:peptidoglycan catabolic process"/>
    <property type="evidence" value="ECO:0007669"/>
    <property type="project" value="InterPro"/>
</dbReference>
<dbReference type="Gene3D" id="3.40.630.40">
    <property type="entry name" value="Zn-dependent exopeptidases"/>
    <property type="match status" value="1"/>
</dbReference>
<proteinExistence type="predicted"/>
<organism evidence="3 4">
    <name type="scientific">Eiseniibacteriota bacterium</name>
    <dbReference type="NCBI Taxonomy" id="2212470"/>
    <lineage>
        <taxon>Bacteria</taxon>
        <taxon>Candidatus Eiseniibacteriota</taxon>
    </lineage>
</organism>
<dbReference type="Pfam" id="PF01520">
    <property type="entry name" value="Amidase_3"/>
    <property type="match status" value="1"/>
</dbReference>
<evidence type="ECO:0000259" key="2">
    <source>
        <dbReference type="Pfam" id="PF01520"/>
    </source>
</evidence>
<reference evidence="3 4" key="1">
    <citation type="journal article" date="2019" name="Nat. Microbiol.">
        <title>Mediterranean grassland soil C-N compound turnover is dependent on rainfall and depth, and is mediated by genomically divergent microorganisms.</title>
        <authorList>
            <person name="Diamond S."/>
            <person name="Andeer P.F."/>
            <person name="Li Z."/>
            <person name="Crits-Christoph A."/>
            <person name="Burstein D."/>
            <person name="Anantharaman K."/>
            <person name="Lane K.R."/>
            <person name="Thomas B.C."/>
            <person name="Pan C."/>
            <person name="Northen T.R."/>
            <person name="Banfield J.F."/>
        </authorList>
    </citation>
    <scope>NUCLEOTIDE SEQUENCE [LARGE SCALE GENOMIC DNA]</scope>
    <source>
        <strain evidence="3">WS_3</strain>
    </source>
</reference>
<gene>
    <name evidence="3" type="ORF">E6K73_05965</name>
</gene>
<dbReference type="AlphaFoldDB" id="A0A538SJ46"/>
<dbReference type="InterPro" id="IPR002508">
    <property type="entry name" value="MurNAc-LAA_cat"/>
</dbReference>
<dbReference type="GO" id="GO:0030288">
    <property type="term" value="C:outer membrane-bounded periplasmic space"/>
    <property type="evidence" value="ECO:0007669"/>
    <property type="project" value="TreeGrafter"/>
</dbReference>
<feature type="domain" description="MurNAc-LAA" evidence="2">
    <location>
        <begin position="172"/>
        <end position="315"/>
    </location>
</feature>
<dbReference type="Proteomes" id="UP000320184">
    <property type="component" value="Unassembled WGS sequence"/>
</dbReference>
<dbReference type="EMBL" id="VBOT01000072">
    <property type="protein sequence ID" value="TMQ51388.1"/>
    <property type="molecule type" value="Genomic_DNA"/>
</dbReference>
<dbReference type="GO" id="GO:0008745">
    <property type="term" value="F:N-acetylmuramoyl-L-alanine amidase activity"/>
    <property type="evidence" value="ECO:0007669"/>
    <property type="project" value="InterPro"/>
</dbReference>
<evidence type="ECO:0000313" key="4">
    <source>
        <dbReference type="Proteomes" id="UP000320184"/>
    </source>
</evidence>
<sequence>MPVPDSTAIRLHELEPGRVLPGDTLVTSSGGVAWAYLRLGAGGVRAPAGPGRRGSQSGGLVRAAIEGGASQARCPPAQLDLAGAGGARDPELWRGFALLMPEGVPLARAPGTLEPDRRIPWLNRDGFAELRRDAQGRLLLPSLPGYRPWGDDSMPPPRLAAIGSGALFGRRIVIDPDGGGEDPGGSGRNGTRAAALNLDVARALAAMLEAAGAEARLTRGGDLALSDVERVQISESFRADRFLRIGHRAERPRFGHYFSSAAGRSWAQRTAGELGRMGLPVPPDVEDAQYPLQQTSCPALYVSPARVDDPVSEERLLAPGTLRAEAYALLLGLLREWAPGTEWPTDSVEVRDPGGHPLAGVPVTLGGSLVLETDARGRVRFARTEPGPLEVRALDRRISRRVVLLDSERGAVLIGSGSP</sequence>
<comment type="caution">
    <text evidence="3">The sequence shown here is derived from an EMBL/GenBank/DDBJ whole genome shotgun (WGS) entry which is preliminary data.</text>
</comment>
<accession>A0A538SJ46</accession>
<dbReference type="InterPro" id="IPR050695">
    <property type="entry name" value="N-acetylmuramoyl_amidase_3"/>
</dbReference>